<reference evidence="2" key="1">
    <citation type="submission" date="2015-11" db="EMBL/GenBank/DDBJ databases">
        <authorList>
            <person name="Blom J."/>
        </authorList>
    </citation>
    <scope>NUCLEOTIDE SEQUENCE [LARGE SCALE GENOMIC DNA]</scope>
</reference>
<evidence type="ECO:0000313" key="2">
    <source>
        <dbReference type="Proteomes" id="UP000059419"/>
    </source>
</evidence>
<dbReference type="InterPro" id="IPR051220">
    <property type="entry name" value="TFA_Chaperone"/>
</dbReference>
<dbReference type="Pfam" id="PF02413">
    <property type="entry name" value="Caudo_TAP"/>
    <property type="match status" value="1"/>
</dbReference>
<dbReference type="PANTHER" id="PTHR34413">
    <property type="entry name" value="PROPHAGE TAIL FIBER ASSEMBLY PROTEIN HOMOLOG TFAE-RELATED-RELATED"/>
    <property type="match status" value="1"/>
</dbReference>
<dbReference type="InterPro" id="IPR003458">
    <property type="entry name" value="Phage_T4_Gp38_tail_assem"/>
</dbReference>
<dbReference type="OrthoDB" id="8596093at2"/>
<dbReference type="Proteomes" id="UP000059419">
    <property type="component" value="Chromosome 1"/>
</dbReference>
<sequence length="196" mass="20750">MTKVTLDKNGLATSAGTLTVYNFDGKSGEFTGASDEYLMQGVGLPGSACTVAPPAGKTGSVAIYRDGRWLVVADHRGETVYAIADGSPVLLTEPGDYPADTTPLKPATAWDNWDGSKWVTDAAAQNAADIEAAEKQQAALINEANSVTQAWQTQLRLDMITDDDKASLTAWMKYIQAVQTTDISGAPNINWPALPA</sequence>
<protein>
    <submittedName>
        <fullName evidence="1">Tail assembly protein</fullName>
    </submittedName>
</protein>
<dbReference type="AlphaFoldDB" id="A0A0U5L596"/>
<dbReference type="KEGG" id="ege:EM595_2081"/>
<dbReference type="PANTHER" id="PTHR34413:SF2">
    <property type="entry name" value="PROPHAGE TAIL FIBER ASSEMBLY PROTEIN HOMOLOG TFAE-RELATED"/>
    <property type="match status" value="1"/>
</dbReference>
<evidence type="ECO:0000313" key="1">
    <source>
        <dbReference type="EMBL" id="CUU24315.1"/>
    </source>
</evidence>
<proteinExistence type="predicted"/>
<dbReference type="RefSeq" id="WP_067431301.1">
    <property type="nucleotide sequence ID" value="NZ_LN907827.1"/>
</dbReference>
<name>A0A0U5L596_9GAMM</name>
<dbReference type="STRING" id="1619313.EM595_2081"/>
<accession>A0A0U5L596</accession>
<gene>
    <name evidence="1" type="ORF">EM595_2081</name>
</gene>
<dbReference type="EMBL" id="LN907827">
    <property type="protein sequence ID" value="CUU24315.1"/>
    <property type="molecule type" value="Genomic_DNA"/>
</dbReference>
<keyword evidence="2" id="KW-1185">Reference proteome</keyword>
<dbReference type="PATRIC" id="fig|1619313.3.peg.2158"/>
<organism evidence="1 2">
    <name type="scientific">Duffyella gerundensis</name>
    <dbReference type="NCBI Taxonomy" id="1619313"/>
    <lineage>
        <taxon>Bacteria</taxon>
        <taxon>Pseudomonadati</taxon>
        <taxon>Pseudomonadota</taxon>
        <taxon>Gammaproteobacteria</taxon>
        <taxon>Enterobacterales</taxon>
        <taxon>Erwiniaceae</taxon>
        <taxon>Duffyella</taxon>
    </lineage>
</organism>